<evidence type="ECO:0000256" key="1">
    <source>
        <dbReference type="ARBA" id="ARBA00023063"/>
    </source>
</evidence>
<name>A0A8J7WUE6_9ACTN</name>
<dbReference type="InterPro" id="IPR036411">
    <property type="entry name" value="TorD-like_sf"/>
</dbReference>
<evidence type="ECO:0000313" key="4">
    <source>
        <dbReference type="Proteomes" id="UP000677913"/>
    </source>
</evidence>
<dbReference type="AlphaFoldDB" id="A0A8J7WUE6"/>
<organism evidence="3 4">
    <name type="scientific">Actinocrinis puniceicyclus</name>
    <dbReference type="NCBI Taxonomy" id="977794"/>
    <lineage>
        <taxon>Bacteria</taxon>
        <taxon>Bacillati</taxon>
        <taxon>Actinomycetota</taxon>
        <taxon>Actinomycetes</taxon>
        <taxon>Catenulisporales</taxon>
        <taxon>Actinospicaceae</taxon>
        <taxon>Actinocrinis</taxon>
    </lineage>
</organism>
<gene>
    <name evidence="3" type="primary">narJ</name>
    <name evidence="3" type="ORF">KGA66_23115</name>
</gene>
<dbReference type="PANTHER" id="PTHR43680:SF2">
    <property type="entry name" value="NITRATE REDUCTASE MOLYBDENUM COFACTOR ASSEMBLY CHAPERONE NARJ"/>
    <property type="match status" value="1"/>
</dbReference>
<feature type="region of interest" description="Disordered" evidence="2">
    <location>
        <begin position="186"/>
        <end position="213"/>
    </location>
</feature>
<dbReference type="GO" id="GO:0051131">
    <property type="term" value="P:chaperone-mediated protein complex assembly"/>
    <property type="evidence" value="ECO:0007669"/>
    <property type="project" value="InterPro"/>
</dbReference>
<dbReference type="Gene3D" id="1.10.3480.10">
    <property type="entry name" value="TorD-like"/>
    <property type="match status" value="1"/>
</dbReference>
<dbReference type="InterPro" id="IPR020945">
    <property type="entry name" value="DMSO/NO3_reduct_chaperone"/>
</dbReference>
<dbReference type="GO" id="GO:0051082">
    <property type="term" value="F:unfolded protein binding"/>
    <property type="evidence" value="ECO:0007669"/>
    <property type="project" value="InterPro"/>
</dbReference>
<dbReference type="InterPro" id="IPR003765">
    <property type="entry name" value="NO3_reductase_chaperone_NarJ"/>
</dbReference>
<comment type="caution">
    <text evidence="3">The sequence shown here is derived from an EMBL/GenBank/DDBJ whole genome shotgun (WGS) entry which is preliminary data.</text>
</comment>
<keyword evidence="4" id="KW-1185">Reference proteome</keyword>
<accession>A0A8J7WUE6</accession>
<keyword evidence="1" id="KW-0534">Nitrate assimilation</keyword>
<dbReference type="GO" id="GO:0042128">
    <property type="term" value="P:nitrate assimilation"/>
    <property type="evidence" value="ECO:0007669"/>
    <property type="project" value="UniProtKB-KW"/>
</dbReference>
<dbReference type="NCBIfam" id="TIGR00684">
    <property type="entry name" value="narJ"/>
    <property type="match status" value="1"/>
</dbReference>
<evidence type="ECO:0000313" key="3">
    <source>
        <dbReference type="EMBL" id="MBS2965955.1"/>
    </source>
</evidence>
<proteinExistence type="predicted"/>
<dbReference type="PANTHER" id="PTHR43680">
    <property type="entry name" value="NITRATE REDUCTASE MOLYBDENUM COFACTOR ASSEMBLY CHAPERONE"/>
    <property type="match status" value="1"/>
</dbReference>
<evidence type="ECO:0000256" key="2">
    <source>
        <dbReference type="SAM" id="MobiDB-lite"/>
    </source>
</evidence>
<dbReference type="RefSeq" id="WP_211470557.1">
    <property type="nucleotide sequence ID" value="NZ_JAGSXH010000110.1"/>
</dbReference>
<dbReference type="GO" id="GO:0016530">
    <property type="term" value="F:metallochaperone activity"/>
    <property type="evidence" value="ECO:0007669"/>
    <property type="project" value="TreeGrafter"/>
</dbReference>
<dbReference type="Pfam" id="PF02613">
    <property type="entry name" value="Nitrate_red_del"/>
    <property type="match status" value="1"/>
</dbReference>
<dbReference type="EMBL" id="JAGSXH010000110">
    <property type="protein sequence ID" value="MBS2965955.1"/>
    <property type="molecule type" value="Genomic_DNA"/>
</dbReference>
<sequence length="213" mass="23069">MSGKNEALDARAWQTLSVLLGYPDEELYGNLPLLHRAAATLPAPVAGPLARFLAFLGAGTPEQIAQQYVATFDHKRRGCLYLTYYTHGDTRKRGVALLRLKQQYAAAGLRLAQDELPDHLCVALEFAAARPEAGRRLLTEYRAGVELLRLALADAGSPWRDLLDALSATLPALTGDQRAAAARLAAQGPPDEQVGLEPFAPPQYMPESVGGRR</sequence>
<protein>
    <submittedName>
        <fullName evidence="3">Nitrate reductase molybdenum cofactor assembly chaperone</fullName>
    </submittedName>
</protein>
<reference evidence="3" key="1">
    <citation type="submission" date="2021-04" db="EMBL/GenBank/DDBJ databases">
        <title>Genome based classification of Actinospica acidithermotolerans sp. nov., an actinobacterium isolated from an Indonesian hot spring.</title>
        <authorList>
            <person name="Kusuma A.B."/>
            <person name="Putra K.E."/>
            <person name="Nafisah S."/>
            <person name="Loh J."/>
            <person name="Nouioui I."/>
            <person name="Goodfellow M."/>
        </authorList>
    </citation>
    <scope>NUCLEOTIDE SEQUENCE</scope>
    <source>
        <strain evidence="3">DSM 45618</strain>
    </source>
</reference>
<dbReference type="Proteomes" id="UP000677913">
    <property type="component" value="Unassembled WGS sequence"/>
</dbReference>
<dbReference type="SUPFAM" id="SSF89155">
    <property type="entry name" value="TorD-like"/>
    <property type="match status" value="1"/>
</dbReference>